<gene>
    <name evidence="1" type="ORF">ACTIVE_0391</name>
</gene>
<keyword evidence="2" id="KW-1185">Reference proteome</keyword>
<dbReference type="EMBL" id="CP053892">
    <property type="protein sequence ID" value="QKG18755.1"/>
    <property type="molecule type" value="Genomic_DNA"/>
</dbReference>
<sequence>MTIPRLTAEYSIGPTLHTYLGTGPGTTPDAVSPMGLLDGLGGIFGGVLSKVPCLIGCGLPNAVSLVGQCGLDPSCYIERAPSAVAGCIRQCLQ</sequence>
<reference evidence="1 2" key="1">
    <citation type="submission" date="2020-05" db="EMBL/GenBank/DDBJ databases">
        <title>Actinomadura verrucosospora NRRL-B18236 (PFL_A860) Genome sequencing and assembly.</title>
        <authorList>
            <person name="Samborskyy M."/>
        </authorList>
    </citation>
    <scope>NUCLEOTIDE SEQUENCE [LARGE SCALE GENOMIC DNA]</scope>
    <source>
        <strain evidence="1 2">NRRL:B18236</strain>
    </source>
</reference>
<dbReference type="RefSeq" id="WP_173092206.1">
    <property type="nucleotide sequence ID" value="NZ_CP053892.1"/>
</dbReference>
<proteinExistence type="predicted"/>
<evidence type="ECO:0000313" key="2">
    <source>
        <dbReference type="Proteomes" id="UP000501240"/>
    </source>
</evidence>
<organism evidence="1 2">
    <name type="scientific">Actinomadura verrucosospora</name>
    <dbReference type="NCBI Taxonomy" id="46165"/>
    <lineage>
        <taxon>Bacteria</taxon>
        <taxon>Bacillati</taxon>
        <taxon>Actinomycetota</taxon>
        <taxon>Actinomycetes</taxon>
        <taxon>Streptosporangiales</taxon>
        <taxon>Thermomonosporaceae</taxon>
        <taxon>Actinomadura</taxon>
    </lineage>
</organism>
<protein>
    <submittedName>
        <fullName evidence="1">Uncharacterized protein</fullName>
    </submittedName>
</protein>
<evidence type="ECO:0000313" key="1">
    <source>
        <dbReference type="EMBL" id="QKG18755.1"/>
    </source>
</evidence>
<name>A0A7D3VNI0_ACTVE</name>
<dbReference type="Proteomes" id="UP000501240">
    <property type="component" value="Chromosome"/>
</dbReference>
<dbReference type="AlphaFoldDB" id="A0A7D3VNI0"/>
<accession>A0A7D3VNI0</accession>